<evidence type="ECO:0000313" key="1">
    <source>
        <dbReference type="EMBL" id="KAK9771998.1"/>
    </source>
</evidence>
<dbReference type="EMBL" id="JARVKM010000067">
    <property type="protein sequence ID" value="KAK9771998.1"/>
    <property type="molecule type" value="Genomic_DNA"/>
</dbReference>
<protein>
    <submittedName>
        <fullName evidence="1">Uncharacterized protein</fullName>
    </submittedName>
</protein>
<keyword evidence="2" id="KW-1185">Reference proteome</keyword>
<dbReference type="Proteomes" id="UP001465668">
    <property type="component" value="Unassembled WGS sequence"/>
</dbReference>
<gene>
    <name evidence="1" type="ORF">SCAR479_11317</name>
</gene>
<accession>A0ABR2XDW5</accession>
<evidence type="ECO:0000313" key="2">
    <source>
        <dbReference type="Proteomes" id="UP001465668"/>
    </source>
</evidence>
<organism evidence="1 2">
    <name type="scientific">Seiridium cardinale</name>
    <dbReference type="NCBI Taxonomy" id="138064"/>
    <lineage>
        <taxon>Eukaryota</taxon>
        <taxon>Fungi</taxon>
        <taxon>Dikarya</taxon>
        <taxon>Ascomycota</taxon>
        <taxon>Pezizomycotina</taxon>
        <taxon>Sordariomycetes</taxon>
        <taxon>Xylariomycetidae</taxon>
        <taxon>Amphisphaeriales</taxon>
        <taxon>Sporocadaceae</taxon>
        <taxon>Seiridium</taxon>
    </lineage>
</organism>
<reference evidence="1 2" key="1">
    <citation type="submission" date="2024-02" db="EMBL/GenBank/DDBJ databases">
        <title>First draft genome assembly of two strains of Seiridium cardinale.</title>
        <authorList>
            <person name="Emiliani G."/>
            <person name="Scali E."/>
        </authorList>
    </citation>
    <scope>NUCLEOTIDE SEQUENCE [LARGE SCALE GENOMIC DNA]</scope>
    <source>
        <strain evidence="1 2">BM-138-000479</strain>
    </source>
</reference>
<name>A0ABR2XDW5_9PEZI</name>
<sequence>MKFGSFDRCAALTKAEAPKTLRAVLPVWGLKLAPGNVKDDPRTCDGWNFSAYAPRPVLFWLPAVPAKAAKIYSVPLPNLKLITIKLNDSDLASGFEFELDEPPLDCQLKIPTIANRHRLSSPSLP</sequence>
<comment type="caution">
    <text evidence="1">The sequence shown here is derived from an EMBL/GenBank/DDBJ whole genome shotgun (WGS) entry which is preliminary data.</text>
</comment>
<proteinExistence type="predicted"/>